<gene>
    <name evidence="2" type="ORF">CALMAC_LOCUS3997</name>
    <name evidence="1" type="ORF">CALMAC_LOCUS630</name>
</gene>
<dbReference type="EMBL" id="CAACVG010005615">
    <property type="protein sequence ID" value="VEN39477.1"/>
    <property type="molecule type" value="Genomic_DNA"/>
</dbReference>
<accession>A0A653BX04</accession>
<evidence type="ECO:0000313" key="1">
    <source>
        <dbReference type="EMBL" id="VEN34430.1"/>
    </source>
</evidence>
<evidence type="ECO:0000313" key="2">
    <source>
        <dbReference type="EMBL" id="VEN39477.1"/>
    </source>
</evidence>
<organism evidence="2 3">
    <name type="scientific">Callosobruchus maculatus</name>
    <name type="common">Southern cowpea weevil</name>
    <name type="synonym">Pulse bruchid</name>
    <dbReference type="NCBI Taxonomy" id="64391"/>
    <lineage>
        <taxon>Eukaryota</taxon>
        <taxon>Metazoa</taxon>
        <taxon>Ecdysozoa</taxon>
        <taxon>Arthropoda</taxon>
        <taxon>Hexapoda</taxon>
        <taxon>Insecta</taxon>
        <taxon>Pterygota</taxon>
        <taxon>Neoptera</taxon>
        <taxon>Endopterygota</taxon>
        <taxon>Coleoptera</taxon>
        <taxon>Polyphaga</taxon>
        <taxon>Cucujiformia</taxon>
        <taxon>Chrysomeloidea</taxon>
        <taxon>Chrysomelidae</taxon>
        <taxon>Bruchinae</taxon>
        <taxon>Bruchini</taxon>
        <taxon>Callosobruchus</taxon>
    </lineage>
</organism>
<dbReference type="Proteomes" id="UP000410492">
    <property type="component" value="Unassembled WGS sequence"/>
</dbReference>
<evidence type="ECO:0000313" key="3">
    <source>
        <dbReference type="Proteomes" id="UP000410492"/>
    </source>
</evidence>
<protein>
    <submittedName>
        <fullName evidence="2">Uncharacterized protein</fullName>
    </submittedName>
</protein>
<dbReference type="AlphaFoldDB" id="A0A653BX04"/>
<reference evidence="2 3" key="1">
    <citation type="submission" date="2019-01" db="EMBL/GenBank/DDBJ databases">
        <authorList>
            <person name="Sayadi A."/>
        </authorList>
    </citation>
    <scope>NUCLEOTIDE SEQUENCE [LARGE SCALE GENOMIC DNA]</scope>
</reference>
<name>A0A653BX04_CALMS</name>
<dbReference type="EMBL" id="CAACVG010000694">
    <property type="protein sequence ID" value="VEN34430.1"/>
    <property type="molecule type" value="Genomic_DNA"/>
</dbReference>
<proteinExistence type="predicted"/>
<sequence>MVLISTINRKSLQAKGVSKVWKQAMKALVTMGHQAVAMQAKLLSSRLSTDGPTRNITNDG</sequence>
<keyword evidence="3" id="KW-1185">Reference proteome</keyword>